<protein>
    <submittedName>
        <fullName evidence="1">Uncharacterized protein</fullName>
    </submittedName>
</protein>
<reference evidence="1 2" key="1">
    <citation type="submission" date="2023-06" db="EMBL/GenBank/DDBJ databases">
        <title>Nosocomial Elizabethkingia miricola genome.</title>
        <authorList>
            <person name="Morgado S."/>
            <person name="Fonseca E."/>
            <person name="Freitas F."/>
            <person name="Vicente A.C."/>
        </authorList>
    </citation>
    <scope>NUCLEOTIDE SEQUENCE [LARGE SCALE GENOMIC DNA]</scope>
    <source>
        <strain evidence="1 2">EM15</strain>
    </source>
</reference>
<dbReference type="AlphaFoldDB" id="A0ABD5B346"/>
<name>A0ABD5B346_ELIMR</name>
<evidence type="ECO:0000313" key="2">
    <source>
        <dbReference type="Proteomes" id="UP001239265"/>
    </source>
</evidence>
<dbReference type="Proteomes" id="UP001239265">
    <property type="component" value="Unassembled WGS sequence"/>
</dbReference>
<dbReference type="EMBL" id="JAUCQJ010000002">
    <property type="protein sequence ID" value="MDQ8748352.1"/>
    <property type="molecule type" value="Genomic_DNA"/>
</dbReference>
<accession>A0ABD5B346</accession>
<gene>
    <name evidence="1" type="ORF">QT385_06865</name>
</gene>
<proteinExistence type="predicted"/>
<dbReference type="RefSeq" id="WP_309046301.1">
    <property type="nucleotide sequence ID" value="NZ_JAUCQJ010000002.1"/>
</dbReference>
<organism evidence="1 2">
    <name type="scientific">Elizabethkingia miricola</name>
    <name type="common">Chryseobacterium miricola</name>
    <dbReference type="NCBI Taxonomy" id="172045"/>
    <lineage>
        <taxon>Bacteria</taxon>
        <taxon>Pseudomonadati</taxon>
        <taxon>Bacteroidota</taxon>
        <taxon>Flavobacteriia</taxon>
        <taxon>Flavobacteriales</taxon>
        <taxon>Weeksellaceae</taxon>
        <taxon>Elizabethkingia</taxon>
    </lineage>
</organism>
<comment type="caution">
    <text evidence="1">The sequence shown here is derived from an EMBL/GenBank/DDBJ whole genome shotgun (WGS) entry which is preliminary data.</text>
</comment>
<evidence type="ECO:0000313" key="1">
    <source>
        <dbReference type="EMBL" id="MDQ8748352.1"/>
    </source>
</evidence>
<sequence length="44" mass="5368">MNTAVNKQLVFGKLKMTIISEFDTERNCWHREEDYYHFKVIGQF</sequence>